<sequence length="76" mass="9236">MVRPDLLQYVGMFQWQLEKELLVAYEEIEIFQDALFFCKATKEIAKHLRMTYLPNHRNWNVIINVQFKKCQKRAAF</sequence>
<name>A0A0L6TV83_9FIRM</name>
<organism evidence="1 2">
    <name type="scientific">Acetobacterium bakii</name>
    <dbReference type="NCBI Taxonomy" id="52689"/>
    <lineage>
        <taxon>Bacteria</taxon>
        <taxon>Bacillati</taxon>
        <taxon>Bacillota</taxon>
        <taxon>Clostridia</taxon>
        <taxon>Eubacteriales</taxon>
        <taxon>Eubacteriaceae</taxon>
        <taxon>Acetobacterium</taxon>
    </lineage>
</organism>
<comment type="caution">
    <text evidence="1">The sequence shown here is derived from an EMBL/GenBank/DDBJ whole genome shotgun (WGS) entry which is preliminary data.</text>
</comment>
<reference evidence="1" key="1">
    <citation type="submission" date="2015-07" db="EMBL/GenBank/DDBJ databases">
        <title>MeaNS - Measles Nucleotide Surveillance Program.</title>
        <authorList>
            <person name="Tran T."/>
            <person name="Druce J."/>
        </authorList>
    </citation>
    <scope>NUCLEOTIDE SEQUENCE</scope>
    <source>
        <strain evidence="1">DSM 8239</strain>
    </source>
</reference>
<gene>
    <name evidence="1" type="ORF">AKG39_18995</name>
</gene>
<accession>A0A0L6TV83</accession>
<evidence type="ECO:0000313" key="2">
    <source>
        <dbReference type="Proteomes" id="UP000036873"/>
    </source>
</evidence>
<protein>
    <submittedName>
        <fullName evidence="1">Uncharacterized protein</fullName>
    </submittedName>
</protein>
<keyword evidence="2" id="KW-1185">Reference proteome</keyword>
<dbReference type="AlphaFoldDB" id="A0A0L6TV83"/>
<dbReference type="Proteomes" id="UP000036873">
    <property type="component" value="Unassembled WGS sequence"/>
</dbReference>
<dbReference type="EMBL" id="LGYO01000079">
    <property type="protein sequence ID" value="KNZ40189.1"/>
    <property type="molecule type" value="Genomic_DNA"/>
</dbReference>
<proteinExistence type="predicted"/>
<evidence type="ECO:0000313" key="1">
    <source>
        <dbReference type="EMBL" id="KNZ40189.1"/>
    </source>
</evidence>